<dbReference type="Pfam" id="PF02954">
    <property type="entry name" value="HTH_8"/>
    <property type="match status" value="1"/>
</dbReference>
<keyword evidence="2" id="KW-0067">ATP-binding</keyword>
<name>A0A1J0GMS5_9CLOT</name>
<dbReference type="Pfam" id="PF13188">
    <property type="entry name" value="PAS_8"/>
    <property type="match status" value="1"/>
</dbReference>
<dbReference type="PROSITE" id="PS00676">
    <property type="entry name" value="SIGMA54_INTERACT_2"/>
    <property type="match status" value="1"/>
</dbReference>
<dbReference type="SUPFAM" id="SSF55781">
    <property type="entry name" value="GAF domain-like"/>
    <property type="match status" value="1"/>
</dbReference>
<dbReference type="Gene3D" id="3.30.450.20">
    <property type="entry name" value="PAS domain"/>
    <property type="match status" value="1"/>
</dbReference>
<dbReference type="InterPro" id="IPR003593">
    <property type="entry name" value="AAA+_ATPase"/>
</dbReference>
<dbReference type="InterPro" id="IPR000014">
    <property type="entry name" value="PAS"/>
</dbReference>
<dbReference type="GO" id="GO:0005524">
    <property type="term" value="F:ATP binding"/>
    <property type="evidence" value="ECO:0007669"/>
    <property type="project" value="UniProtKB-KW"/>
</dbReference>
<reference evidence="9" key="1">
    <citation type="journal article" date="2016" name="Front. Microbiol.">
        <title>Complete Genome Sequence of Clostridium estertheticum DSM 8809, a Microbe Identified in Spoiled Vacuum Packed Beef.</title>
        <authorList>
            <person name="Yu Z."/>
            <person name="Gunn L."/>
            <person name="Brennan E."/>
            <person name="Reid R."/>
            <person name="Wall P.G."/>
            <person name="Gaora O.P."/>
            <person name="Hurley D."/>
            <person name="Bolton D."/>
            <person name="Fanning S."/>
        </authorList>
    </citation>
    <scope>NUCLEOTIDE SEQUENCE [LARGE SCALE GENOMIC DNA]</scope>
    <source>
        <strain evidence="9">DSM 8809</strain>
    </source>
</reference>
<dbReference type="InterPro" id="IPR058031">
    <property type="entry name" value="AAA_lid_NorR"/>
</dbReference>
<dbReference type="AlphaFoldDB" id="A0A1J0GMS5"/>
<dbReference type="CDD" id="cd00009">
    <property type="entry name" value="AAA"/>
    <property type="match status" value="1"/>
</dbReference>
<dbReference type="FunFam" id="3.40.50.300:FF:000006">
    <property type="entry name" value="DNA-binding transcriptional regulator NtrC"/>
    <property type="match status" value="1"/>
</dbReference>
<dbReference type="InterPro" id="IPR025944">
    <property type="entry name" value="Sigma_54_int_dom_CS"/>
</dbReference>
<keyword evidence="9" id="KW-1185">Reference proteome</keyword>
<dbReference type="GO" id="GO:0006355">
    <property type="term" value="P:regulation of DNA-templated transcription"/>
    <property type="evidence" value="ECO:0007669"/>
    <property type="project" value="InterPro"/>
</dbReference>
<dbReference type="InterPro" id="IPR035965">
    <property type="entry name" value="PAS-like_dom_sf"/>
</dbReference>
<dbReference type="Gene3D" id="3.40.50.300">
    <property type="entry name" value="P-loop containing nucleotide triphosphate hydrolases"/>
    <property type="match status" value="1"/>
</dbReference>
<protein>
    <submittedName>
        <fullName evidence="8">Sigma-54-dependent Fis family transcriptional regulator</fullName>
    </submittedName>
</protein>
<dbReference type="InterPro" id="IPR025943">
    <property type="entry name" value="Sigma_54_int_dom_ATP-bd_2"/>
</dbReference>
<accession>A0A1J0GMS5</accession>
<dbReference type="GO" id="GO:0043565">
    <property type="term" value="F:sequence-specific DNA binding"/>
    <property type="evidence" value="ECO:0007669"/>
    <property type="project" value="InterPro"/>
</dbReference>
<dbReference type="Gene3D" id="1.10.10.60">
    <property type="entry name" value="Homeodomain-like"/>
    <property type="match status" value="1"/>
</dbReference>
<dbReference type="SUPFAM" id="SSF55785">
    <property type="entry name" value="PYP-like sensor domain (PAS domain)"/>
    <property type="match status" value="1"/>
</dbReference>
<dbReference type="PRINTS" id="PR01590">
    <property type="entry name" value="HTHFIS"/>
</dbReference>
<evidence type="ECO:0000256" key="4">
    <source>
        <dbReference type="ARBA" id="ARBA00023125"/>
    </source>
</evidence>
<feature type="domain" description="PAS" evidence="7">
    <location>
        <begin position="207"/>
        <end position="249"/>
    </location>
</feature>
<dbReference type="EMBL" id="CP015756">
    <property type="protein sequence ID" value="APC42575.1"/>
    <property type="molecule type" value="Genomic_DNA"/>
</dbReference>
<dbReference type="InterPro" id="IPR009057">
    <property type="entry name" value="Homeodomain-like_sf"/>
</dbReference>
<dbReference type="InterPro" id="IPR002078">
    <property type="entry name" value="Sigma_54_int"/>
</dbReference>
<dbReference type="SUPFAM" id="SSF46689">
    <property type="entry name" value="Homeodomain-like"/>
    <property type="match status" value="1"/>
</dbReference>
<dbReference type="PROSITE" id="PS50045">
    <property type="entry name" value="SIGMA54_INTERACT_4"/>
    <property type="match status" value="1"/>
</dbReference>
<feature type="domain" description="Sigma-54 factor interaction" evidence="6">
    <location>
        <begin position="335"/>
        <end position="565"/>
    </location>
</feature>
<dbReference type="PROSITE" id="PS00688">
    <property type="entry name" value="SIGMA54_INTERACT_3"/>
    <property type="match status" value="1"/>
</dbReference>
<proteinExistence type="predicted"/>
<dbReference type="InterPro" id="IPR003018">
    <property type="entry name" value="GAF"/>
</dbReference>
<gene>
    <name evidence="8" type="ORF">A7L45_04240</name>
</gene>
<dbReference type="Pfam" id="PF25601">
    <property type="entry name" value="AAA_lid_14"/>
    <property type="match status" value="1"/>
</dbReference>
<keyword evidence="5" id="KW-0804">Transcription</keyword>
<dbReference type="InterPro" id="IPR029016">
    <property type="entry name" value="GAF-like_dom_sf"/>
</dbReference>
<dbReference type="PANTHER" id="PTHR32071">
    <property type="entry name" value="TRANSCRIPTIONAL REGULATORY PROTEIN"/>
    <property type="match status" value="1"/>
</dbReference>
<dbReference type="STRING" id="1552.A7L45_04240"/>
<dbReference type="InterPro" id="IPR027417">
    <property type="entry name" value="P-loop_NTPase"/>
</dbReference>
<dbReference type="RefSeq" id="WP_071614864.1">
    <property type="nucleotide sequence ID" value="NZ_CP015756.1"/>
</dbReference>
<dbReference type="Pfam" id="PF01590">
    <property type="entry name" value="GAF"/>
    <property type="match status" value="1"/>
</dbReference>
<evidence type="ECO:0000313" key="8">
    <source>
        <dbReference type="EMBL" id="APC42575.1"/>
    </source>
</evidence>
<dbReference type="Pfam" id="PF00158">
    <property type="entry name" value="Sigma54_activat"/>
    <property type="match status" value="1"/>
</dbReference>
<keyword evidence="4" id="KW-0238">DNA-binding</keyword>
<dbReference type="SMART" id="SM00091">
    <property type="entry name" value="PAS"/>
    <property type="match status" value="1"/>
</dbReference>
<evidence type="ECO:0000256" key="2">
    <source>
        <dbReference type="ARBA" id="ARBA00022840"/>
    </source>
</evidence>
<dbReference type="SMART" id="SM00382">
    <property type="entry name" value="AAA"/>
    <property type="match status" value="1"/>
</dbReference>
<evidence type="ECO:0000259" key="6">
    <source>
        <dbReference type="PROSITE" id="PS50045"/>
    </source>
</evidence>
<dbReference type="InterPro" id="IPR002197">
    <property type="entry name" value="HTH_Fis"/>
</dbReference>
<keyword evidence="1" id="KW-0547">Nucleotide-binding</keyword>
<evidence type="ECO:0000259" key="7">
    <source>
        <dbReference type="PROSITE" id="PS50112"/>
    </source>
</evidence>
<dbReference type="PROSITE" id="PS50112">
    <property type="entry name" value="PAS"/>
    <property type="match status" value="1"/>
</dbReference>
<dbReference type="PANTHER" id="PTHR32071:SF57">
    <property type="entry name" value="C4-DICARBOXYLATE TRANSPORT TRANSCRIPTIONAL REGULATORY PROTEIN DCTD"/>
    <property type="match status" value="1"/>
</dbReference>
<organism evidence="8 9">
    <name type="scientific">Clostridium estertheticum subsp. estertheticum</name>
    <dbReference type="NCBI Taxonomy" id="1552"/>
    <lineage>
        <taxon>Bacteria</taxon>
        <taxon>Bacillati</taxon>
        <taxon>Bacillota</taxon>
        <taxon>Clostridia</taxon>
        <taxon>Eubacteriales</taxon>
        <taxon>Clostridiaceae</taxon>
        <taxon>Clostridium</taxon>
    </lineage>
</organism>
<dbReference type="OrthoDB" id="9803970at2"/>
<dbReference type="Proteomes" id="UP000182569">
    <property type="component" value="Chromosome"/>
</dbReference>
<dbReference type="NCBIfam" id="TIGR00229">
    <property type="entry name" value="sensory_box"/>
    <property type="match status" value="1"/>
</dbReference>
<evidence type="ECO:0000256" key="5">
    <source>
        <dbReference type="ARBA" id="ARBA00023163"/>
    </source>
</evidence>
<dbReference type="Gene3D" id="1.10.8.60">
    <property type="match status" value="1"/>
</dbReference>
<dbReference type="KEGG" id="ceu:A7L45_04240"/>
<sequence>MSGYMEFISKAWEEFVKQGNMNNEVRLEIADSWKRCKGYGVDFMDGRGNDVYAVSVESKIKENAELVSVARPIMEDIHNIIAGSGFALFLSDRDGYILDIIGESNIIQKANELNFVKGALWTERAVGTNAIGTAIHLDKPIQTIGAEHYGVNQHSWTCSSAPIHDEEGNIIGCINMAGICRDAHLHTLGIVTAAAESIKKQLALIISYDLLNITFDSIVEGMIVIDENFNIKRINDRAENILGITQNEIFKMNIKETLKDLNFDHMISSSRQAYNNIECDFHIRNKRIKCIINAVAMKVNHKFMGSVITFRETEYVHKLVNKVVGYKATYKFDDIISDNEKMKSLIEFAKKAAKSDCNILIEGPSGTGKELVAQSIHNYSKRQQGPFVAINCASIPRELVESELFGYDRGAFTGAIKEGHPGKFELADGGTIFLDEVGELPLDIQSKLLRVLDNNKIVRVGGTYEKELNVRIICATNKRLKEEVKKKTFRADLYYRLNVMNIKTIPLVERKEDIGVLAKYFIDMLNMKNNDKIKVMNKNYITNLMEYEWPGNVRELRNVIERDYYSSEDNIIGIESSDIVEINKCIGKTKDKEIRDIDIIPIDILEKESIIRSLKFCQGNLVKAAKMLKISRSTMYRKIKKYNINNV</sequence>
<dbReference type="CDD" id="cd00130">
    <property type="entry name" value="PAS"/>
    <property type="match status" value="1"/>
</dbReference>
<evidence type="ECO:0000256" key="3">
    <source>
        <dbReference type="ARBA" id="ARBA00023015"/>
    </source>
</evidence>
<evidence type="ECO:0000256" key="1">
    <source>
        <dbReference type="ARBA" id="ARBA00022741"/>
    </source>
</evidence>
<evidence type="ECO:0000313" key="9">
    <source>
        <dbReference type="Proteomes" id="UP000182569"/>
    </source>
</evidence>
<keyword evidence="3" id="KW-0805">Transcription regulation</keyword>
<dbReference type="Gene3D" id="3.30.450.40">
    <property type="match status" value="1"/>
</dbReference>
<dbReference type="SUPFAM" id="SSF52540">
    <property type="entry name" value="P-loop containing nucleoside triphosphate hydrolases"/>
    <property type="match status" value="1"/>
</dbReference>